<dbReference type="AlphaFoldDB" id="A0A0F9SZX8"/>
<proteinExistence type="predicted"/>
<name>A0A0F9SZX8_9ZZZZ</name>
<gene>
    <name evidence="1" type="ORF">LCGC14_0409680</name>
</gene>
<dbReference type="EMBL" id="LAZR01000360">
    <property type="protein sequence ID" value="KKN72569.1"/>
    <property type="molecule type" value="Genomic_DNA"/>
</dbReference>
<sequence length="125" mass="13999">MKMYFLLIVVFSAFLLNGCISQSPDPTPKLQHALLVKPNKTAVSKAIRTLVHMQETQLADDVFTTSSTVTISNVDGNNIIDTQSRNTPDQFELMIKGKQCYIRHLDSKASYNKLYLPPKQVKAGK</sequence>
<evidence type="ECO:0000313" key="1">
    <source>
        <dbReference type="EMBL" id="KKN72569.1"/>
    </source>
</evidence>
<organism evidence="1">
    <name type="scientific">marine sediment metagenome</name>
    <dbReference type="NCBI Taxonomy" id="412755"/>
    <lineage>
        <taxon>unclassified sequences</taxon>
        <taxon>metagenomes</taxon>
        <taxon>ecological metagenomes</taxon>
    </lineage>
</organism>
<reference evidence="1" key="1">
    <citation type="journal article" date="2015" name="Nature">
        <title>Complex archaea that bridge the gap between prokaryotes and eukaryotes.</title>
        <authorList>
            <person name="Spang A."/>
            <person name="Saw J.H."/>
            <person name="Jorgensen S.L."/>
            <person name="Zaremba-Niedzwiedzka K."/>
            <person name="Martijn J."/>
            <person name="Lind A.E."/>
            <person name="van Eijk R."/>
            <person name="Schleper C."/>
            <person name="Guy L."/>
            <person name="Ettema T.J."/>
        </authorList>
    </citation>
    <scope>NUCLEOTIDE SEQUENCE</scope>
</reference>
<comment type="caution">
    <text evidence="1">The sequence shown here is derived from an EMBL/GenBank/DDBJ whole genome shotgun (WGS) entry which is preliminary data.</text>
</comment>
<accession>A0A0F9SZX8</accession>
<protein>
    <submittedName>
        <fullName evidence="1">Uncharacterized protein</fullName>
    </submittedName>
</protein>